<accession>A0ABV3YG78</accession>
<dbReference type="EMBL" id="JBFTEZ010000002">
    <property type="protein sequence ID" value="MEX6462836.1"/>
    <property type="molecule type" value="Genomic_DNA"/>
</dbReference>
<feature type="compositionally biased region" description="Low complexity" evidence="1">
    <location>
        <begin position="35"/>
        <end position="46"/>
    </location>
</feature>
<feature type="signal peptide" evidence="2">
    <location>
        <begin position="1"/>
        <end position="24"/>
    </location>
</feature>
<protein>
    <recommendedName>
        <fullName evidence="5">DUF732 domain-containing protein</fullName>
    </recommendedName>
</protein>
<proteinExistence type="predicted"/>
<keyword evidence="4" id="KW-1185">Reference proteome</keyword>
<feature type="chain" id="PRO_5045927522" description="DUF732 domain-containing protein" evidence="2">
    <location>
        <begin position="25"/>
        <end position="177"/>
    </location>
</feature>
<feature type="compositionally biased region" description="Basic and acidic residues" evidence="1">
    <location>
        <begin position="56"/>
        <end position="66"/>
    </location>
</feature>
<comment type="caution">
    <text evidence="3">The sequence shown here is derived from an EMBL/GenBank/DDBJ whole genome shotgun (WGS) entry which is preliminary data.</text>
</comment>
<evidence type="ECO:0000256" key="1">
    <source>
        <dbReference type="SAM" id="MobiDB-lite"/>
    </source>
</evidence>
<evidence type="ECO:0008006" key="5">
    <source>
        <dbReference type="Google" id="ProtNLM"/>
    </source>
</evidence>
<dbReference type="RefSeq" id="WP_369141386.1">
    <property type="nucleotide sequence ID" value="NZ_JBFTEZ010000002.1"/>
</dbReference>
<name>A0ABV3YG78_9ACTN</name>
<evidence type="ECO:0000313" key="3">
    <source>
        <dbReference type="EMBL" id="MEX6462836.1"/>
    </source>
</evidence>
<organism evidence="3 4">
    <name type="scientific">Dietzia cinnamea</name>
    <dbReference type="NCBI Taxonomy" id="321318"/>
    <lineage>
        <taxon>Bacteria</taxon>
        <taxon>Bacillati</taxon>
        <taxon>Actinomycetota</taxon>
        <taxon>Actinomycetes</taxon>
        <taxon>Mycobacteriales</taxon>
        <taxon>Dietziaceae</taxon>
        <taxon>Dietzia</taxon>
    </lineage>
</organism>
<gene>
    <name evidence="3" type="ORF">AB6N35_00475</name>
</gene>
<evidence type="ECO:0000313" key="4">
    <source>
        <dbReference type="Proteomes" id="UP001560293"/>
    </source>
</evidence>
<feature type="region of interest" description="Disordered" evidence="1">
    <location>
        <begin position="24"/>
        <end position="68"/>
    </location>
</feature>
<evidence type="ECO:0000256" key="2">
    <source>
        <dbReference type="SAM" id="SignalP"/>
    </source>
</evidence>
<reference evidence="4" key="1">
    <citation type="submission" date="2024-07" db="EMBL/GenBank/DDBJ databases">
        <title>Pseudomonas strain that inhibits Aeromonas fish pathogens.</title>
        <authorList>
            <person name="Wildschutte H."/>
        </authorList>
    </citation>
    <scope>NUCLEOTIDE SEQUENCE [LARGE SCALE GENOMIC DNA]</scope>
    <source>
        <strain evidence="4">n60</strain>
    </source>
</reference>
<dbReference type="Proteomes" id="UP001560293">
    <property type="component" value="Unassembled WGS sequence"/>
</dbReference>
<keyword evidence="2" id="KW-0732">Signal</keyword>
<dbReference type="PROSITE" id="PS51257">
    <property type="entry name" value="PROKAR_LIPOPROTEIN"/>
    <property type="match status" value="1"/>
</dbReference>
<sequence>MRISVTLLAAIAILSSLASCGDLAASTDKTQPPGATATSVSSTTEPESTDDNNDPEEAKDRPEESGPARYSHIEWGMYTGNPPHRIPKEVALDAMVNELFVQGIKMPAPVAVEHADKICDFAYSGGDYYDLIDEIKSEGASGREAMPGVSNSDLISYFPLAIGAYCPAAGLRIFGDG</sequence>